<sequence length="395" mass="42410">MVLLNKAIYIVGAKRTPFCKYGGPLRELPSSQAFAVAARDAILSANLEPEVIDQTVVGNVNYLSQCDGGKTPRYCGLFSGVPIDRPALGVNKACGTGIQAIITAVVDIVFGTSKLCLSGGTEIMSSLPLLVRNVRFGTSLGVPYKLEDHIQKQLFDTSSGCSALTKTAEDLATKYGMKREDIDTFARESYLRWKKAQESNIFRDEITSLTVTLKKKEIVVDKDITSQMDNLVEAPTLLEEGKLITAGNSSAPADGAAALLLSNEESLKTHNLKPLARISGWACVGVDPVESGLGGMEAIKNVLEQNKLGTDDVDLYEINDTYVSEVLITAKELKVNMERINVNGGTCVLGHPVAATGARMATHLVYELRRRNLKRGIAASSCGGGQGVAIMVERI</sequence>
<dbReference type="Proteomes" id="UP000824533">
    <property type="component" value="Linkage Group LG18"/>
</dbReference>
<comment type="caution">
    <text evidence="1">The sequence shown here is derived from an EMBL/GenBank/DDBJ whole genome shotgun (WGS) entry which is preliminary data.</text>
</comment>
<name>A0ACC1CRW6_9NEOP</name>
<dbReference type="EMBL" id="CM034404">
    <property type="protein sequence ID" value="KAJ0174347.1"/>
    <property type="molecule type" value="Genomic_DNA"/>
</dbReference>
<proteinExistence type="predicted"/>
<gene>
    <name evidence="1" type="ORF">K1T71_010493</name>
</gene>
<keyword evidence="2" id="KW-1185">Reference proteome</keyword>
<organism evidence="1 2">
    <name type="scientific">Dendrolimus kikuchii</name>
    <dbReference type="NCBI Taxonomy" id="765133"/>
    <lineage>
        <taxon>Eukaryota</taxon>
        <taxon>Metazoa</taxon>
        <taxon>Ecdysozoa</taxon>
        <taxon>Arthropoda</taxon>
        <taxon>Hexapoda</taxon>
        <taxon>Insecta</taxon>
        <taxon>Pterygota</taxon>
        <taxon>Neoptera</taxon>
        <taxon>Endopterygota</taxon>
        <taxon>Lepidoptera</taxon>
        <taxon>Glossata</taxon>
        <taxon>Ditrysia</taxon>
        <taxon>Bombycoidea</taxon>
        <taxon>Lasiocampidae</taxon>
        <taxon>Dendrolimus</taxon>
    </lineage>
</organism>
<accession>A0ACC1CRW6</accession>
<evidence type="ECO:0000313" key="2">
    <source>
        <dbReference type="Proteomes" id="UP000824533"/>
    </source>
</evidence>
<evidence type="ECO:0000313" key="1">
    <source>
        <dbReference type="EMBL" id="KAJ0174347.1"/>
    </source>
</evidence>
<reference evidence="1 2" key="1">
    <citation type="journal article" date="2021" name="Front. Genet.">
        <title>Chromosome-Level Genome Assembly Reveals Significant Gene Expansion in the Toll and IMD Signaling Pathways of Dendrolimus kikuchii.</title>
        <authorList>
            <person name="Zhou J."/>
            <person name="Wu P."/>
            <person name="Xiong Z."/>
            <person name="Liu N."/>
            <person name="Zhao N."/>
            <person name="Ji M."/>
            <person name="Qiu Y."/>
            <person name="Yang B."/>
        </authorList>
    </citation>
    <scope>NUCLEOTIDE SEQUENCE [LARGE SCALE GENOMIC DNA]</scope>
    <source>
        <strain evidence="1">Ann1</strain>
    </source>
</reference>
<protein>
    <submittedName>
        <fullName evidence="1">Uncharacterized protein</fullName>
    </submittedName>
</protein>